<protein>
    <submittedName>
        <fullName evidence="1">Uncharacterized protein</fullName>
    </submittedName>
</protein>
<gene>
    <name evidence="1" type="ORF">V8G54_021498</name>
</gene>
<evidence type="ECO:0000313" key="1">
    <source>
        <dbReference type="EMBL" id="WVZ08152.1"/>
    </source>
</evidence>
<reference evidence="1 2" key="1">
    <citation type="journal article" date="2023" name="Life. Sci Alliance">
        <title>Evolutionary insights into 3D genome organization and epigenetic landscape of Vigna mungo.</title>
        <authorList>
            <person name="Junaid A."/>
            <person name="Singh B."/>
            <person name="Bhatia S."/>
        </authorList>
    </citation>
    <scope>NUCLEOTIDE SEQUENCE [LARGE SCALE GENOMIC DNA]</scope>
    <source>
        <strain evidence="1">Urdbean</strain>
    </source>
</reference>
<dbReference type="Proteomes" id="UP001374535">
    <property type="component" value="Chromosome 6"/>
</dbReference>
<name>A0AAQ3NFY7_VIGMU</name>
<organism evidence="1 2">
    <name type="scientific">Vigna mungo</name>
    <name type="common">Black gram</name>
    <name type="synonym">Phaseolus mungo</name>
    <dbReference type="NCBI Taxonomy" id="3915"/>
    <lineage>
        <taxon>Eukaryota</taxon>
        <taxon>Viridiplantae</taxon>
        <taxon>Streptophyta</taxon>
        <taxon>Embryophyta</taxon>
        <taxon>Tracheophyta</taxon>
        <taxon>Spermatophyta</taxon>
        <taxon>Magnoliopsida</taxon>
        <taxon>eudicotyledons</taxon>
        <taxon>Gunneridae</taxon>
        <taxon>Pentapetalae</taxon>
        <taxon>rosids</taxon>
        <taxon>fabids</taxon>
        <taxon>Fabales</taxon>
        <taxon>Fabaceae</taxon>
        <taxon>Papilionoideae</taxon>
        <taxon>50 kb inversion clade</taxon>
        <taxon>NPAAA clade</taxon>
        <taxon>indigoferoid/millettioid clade</taxon>
        <taxon>Phaseoleae</taxon>
        <taxon>Vigna</taxon>
    </lineage>
</organism>
<dbReference type="AlphaFoldDB" id="A0AAQ3NFY7"/>
<keyword evidence="2" id="KW-1185">Reference proteome</keyword>
<proteinExistence type="predicted"/>
<accession>A0AAQ3NFY7</accession>
<dbReference type="EMBL" id="CP144695">
    <property type="protein sequence ID" value="WVZ08152.1"/>
    <property type="molecule type" value="Genomic_DNA"/>
</dbReference>
<evidence type="ECO:0000313" key="2">
    <source>
        <dbReference type="Proteomes" id="UP001374535"/>
    </source>
</evidence>
<sequence>MPCVSTLTTPFWYVKRSGRTSATKLTGSWRKIPERSQIIIPKATSLIDYICSDHNLRHRSRMKNYHGHHQILHASPGRICISHSRREHTFLEILSVEGDQHLKSEDSVQLMVPDLEQK</sequence>